<keyword evidence="4" id="KW-0862">Zinc</keyword>
<comment type="similarity">
    <text evidence="5">Belongs to the creatininase superfamily.</text>
</comment>
<sequence length="232" mass="26038">MKFEDLNWMQVEEYLKTDDRLILVLGACEQHGYLSLMTDVKIPMALAEEASRQSGVLLAPPLNFGCSPYFLTYPGTISLRLHTFLDVVEDILRSLYGAGFRRILILNGHGGNTPVKTHLVELLNQLPDLLLSWYAWWTTDTVAEIAKKYQLDSEHGSWMEAFDFTTVTELPDGIKPIPDVGYALLGKAATREIYQDGVYGGAYKADPAIMDELFAACLADVLNLLNFAEERR</sequence>
<dbReference type="InterPro" id="IPR024087">
    <property type="entry name" value="Creatininase-like_sf"/>
</dbReference>
<evidence type="ECO:0000256" key="2">
    <source>
        <dbReference type="ARBA" id="ARBA00022723"/>
    </source>
</evidence>
<dbReference type="PANTHER" id="PTHR35005:SF1">
    <property type="entry name" value="2-AMINO-5-FORMYLAMINO-6-RIBOSYLAMINOPYRIMIDIN-4(3H)-ONE 5'-MONOPHOSPHATE DEFORMYLASE"/>
    <property type="match status" value="1"/>
</dbReference>
<dbReference type="Gene3D" id="3.40.50.10310">
    <property type="entry name" value="Creatininase"/>
    <property type="match status" value="1"/>
</dbReference>
<keyword evidence="3 6" id="KW-0378">Hydrolase</keyword>
<proteinExistence type="inferred from homology"/>
<organism evidence="6 7">
    <name type="scientific">Candidatus Brevifilum fermentans</name>
    <dbReference type="NCBI Taxonomy" id="1986204"/>
    <lineage>
        <taxon>Bacteria</taxon>
        <taxon>Bacillati</taxon>
        <taxon>Chloroflexota</taxon>
        <taxon>Anaerolineae</taxon>
        <taxon>Anaerolineales</taxon>
        <taxon>Anaerolineaceae</taxon>
        <taxon>Candidatus Brevifilum</taxon>
    </lineage>
</organism>
<keyword evidence="2" id="KW-0479">Metal-binding</keyword>
<evidence type="ECO:0000256" key="4">
    <source>
        <dbReference type="ARBA" id="ARBA00022833"/>
    </source>
</evidence>
<dbReference type="GO" id="GO:0047789">
    <property type="term" value="F:creatininase activity"/>
    <property type="evidence" value="ECO:0007669"/>
    <property type="project" value="UniProtKB-EC"/>
</dbReference>
<dbReference type="KEGG" id="abat:CFX1CAM_0319"/>
<dbReference type="OrthoDB" id="9801445at2"/>
<dbReference type="SUPFAM" id="SSF102215">
    <property type="entry name" value="Creatininase"/>
    <property type="match status" value="1"/>
</dbReference>
<dbReference type="EC" id="3.5.2.10" evidence="6"/>
<dbReference type="GO" id="GO:0009231">
    <property type="term" value="P:riboflavin biosynthetic process"/>
    <property type="evidence" value="ECO:0007669"/>
    <property type="project" value="TreeGrafter"/>
</dbReference>
<dbReference type="AlphaFoldDB" id="A0A1Y6K121"/>
<comment type="cofactor">
    <cofactor evidence="1">
        <name>Zn(2+)</name>
        <dbReference type="ChEBI" id="CHEBI:29105"/>
    </cofactor>
</comment>
<dbReference type="PANTHER" id="PTHR35005">
    <property type="entry name" value="3-DEHYDRO-SCYLLO-INOSOSE HYDROLASE"/>
    <property type="match status" value="1"/>
</dbReference>
<name>A0A1Y6K121_9CHLR</name>
<reference evidence="7" key="1">
    <citation type="submission" date="2017-05" db="EMBL/GenBank/DDBJ databases">
        <authorList>
            <person name="Kirkegaard R."/>
            <person name="Mcilroy J S."/>
        </authorList>
    </citation>
    <scope>NUCLEOTIDE SEQUENCE [LARGE SCALE GENOMIC DNA]</scope>
</reference>
<evidence type="ECO:0000313" key="7">
    <source>
        <dbReference type="Proteomes" id="UP000195514"/>
    </source>
</evidence>
<dbReference type="EMBL" id="LT859958">
    <property type="protein sequence ID" value="SMX53385.1"/>
    <property type="molecule type" value="Genomic_DNA"/>
</dbReference>
<evidence type="ECO:0000256" key="1">
    <source>
        <dbReference type="ARBA" id="ARBA00001947"/>
    </source>
</evidence>
<dbReference type="Proteomes" id="UP000195514">
    <property type="component" value="Chromosome I"/>
</dbReference>
<dbReference type="GO" id="GO:0046872">
    <property type="term" value="F:metal ion binding"/>
    <property type="evidence" value="ECO:0007669"/>
    <property type="project" value="UniProtKB-KW"/>
</dbReference>
<accession>A0A1Y6K121</accession>
<dbReference type="RefSeq" id="WP_087861324.1">
    <property type="nucleotide sequence ID" value="NZ_LT859958.1"/>
</dbReference>
<evidence type="ECO:0000256" key="3">
    <source>
        <dbReference type="ARBA" id="ARBA00022801"/>
    </source>
</evidence>
<dbReference type="InterPro" id="IPR003785">
    <property type="entry name" value="Creatininase/forma_Hydrolase"/>
</dbReference>
<evidence type="ECO:0000313" key="6">
    <source>
        <dbReference type="EMBL" id="SMX53385.1"/>
    </source>
</evidence>
<evidence type="ECO:0000256" key="5">
    <source>
        <dbReference type="ARBA" id="ARBA00024029"/>
    </source>
</evidence>
<protein>
    <submittedName>
        <fullName evidence="6">Putative creatinine amidohydrolase</fullName>
        <ecNumber evidence="6">3.5.2.10</ecNumber>
    </submittedName>
</protein>
<dbReference type="Pfam" id="PF02633">
    <property type="entry name" value="Creatininase"/>
    <property type="match status" value="1"/>
</dbReference>
<keyword evidence="7" id="KW-1185">Reference proteome</keyword>
<dbReference type="GO" id="GO:0016811">
    <property type="term" value="F:hydrolase activity, acting on carbon-nitrogen (but not peptide) bonds, in linear amides"/>
    <property type="evidence" value="ECO:0007669"/>
    <property type="project" value="TreeGrafter"/>
</dbReference>
<gene>
    <name evidence="6" type="ORF">CFX1CAM_0319</name>
</gene>